<sequence length="321" mass="34917">MRFASEFAEQALVGSGPCALARLRSRACRVGARPDEWCRSFYSGCCRSFVPDNLTAFIVYHATVPSHHACCPCNEACVSRWGGADLTCVRSAVRPLVSPYIRPVTCVGSATWAGQLSEGVMTWRPGQHLSYHSSPPGKTFSRCLMMVPKMRSCAYPSVRGHPELVLSADLGVSSGAVADPTEQELGNYTVARVDLTEHELGNYDVARVDPTEQELGNCDVAKVDPTEQEFGNCDVAKVDPTEQELGNCNVARVDPTEHELGNCDVGLLSRVESGANPEIWPRGRIRAQIRRFGREGEVGHKSEGLAERANSGANPEIWPRG</sequence>
<reference evidence="2" key="1">
    <citation type="journal article" date="2018" name="Data Brief">
        <title>Genome sequence data from 17 accessions of Ensete ventricosum, a staple food crop for millions in Ethiopia.</title>
        <authorList>
            <person name="Yemataw Z."/>
            <person name="Muzemil S."/>
            <person name="Ambachew D."/>
            <person name="Tripathi L."/>
            <person name="Tesfaye K."/>
            <person name="Chala A."/>
            <person name="Farbos A."/>
            <person name="O'Neill P."/>
            <person name="Moore K."/>
            <person name="Grant M."/>
            <person name="Studholme D.J."/>
        </authorList>
    </citation>
    <scope>NUCLEOTIDE SEQUENCE [LARGE SCALE GENOMIC DNA]</scope>
    <source>
        <tissue evidence="2">Leaf</tissue>
    </source>
</reference>
<name>A0A445MM71_ENSVE</name>
<dbReference type="AlphaFoldDB" id="A0A445MM71"/>
<dbReference type="Proteomes" id="UP000290560">
    <property type="component" value="Unassembled WGS sequence"/>
</dbReference>
<evidence type="ECO:0000256" key="1">
    <source>
        <dbReference type="SAM" id="MobiDB-lite"/>
    </source>
</evidence>
<evidence type="ECO:0000313" key="2">
    <source>
        <dbReference type="EMBL" id="RZR75329.1"/>
    </source>
</evidence>
<organism evidence="2">
    <name type="scientific">Ensete ventricosum</name>
    <name type="common">Abyssinian banana</name>
    <name type="synonym">Musa ensete</name>
    <dbReference type="NCBI Taxonomy" id="4639"/>
    <lineage>
        <taxon>Eukaryota</taxon>
        <taxon>Viridiplantae</taxon>
        <taxon>Streptophyta</taxon>
        <taxon>Embryophyta</taxon>
        <taxon>Tracheophyta</taxon>
        <taxon>Spermatophyta</taxon>
        <taxon>Magnoliopsida</taxon>
        <taxon>Liliopsida</taxon>
        <taxon>Zingiberales</taxon>
        <taxon>Musaceae</taxon>
        <taxon>Ensete</taxon>
    </lineage>
</organism>
<accession>A0A445MM71</accession>
<proteinExistence type="predicted"/>
<gene>
    <name evidence="2" type="ORF">BHM03_00054797</name>
</gene>
<feature type="region of interest" description="Disordered" evidence="1">
    <location>
        <begin position="296"/>
        <end position="321"/>
    </location>
</feature>
<protein>
    <submittedName>
        <fullName evidence="2">Uncharacterized protein</fullName>
    </submittedName>
</protein>
<dbReference type="EMBL" id="KV876703">
    <property type="protein sequence ID" value="RZR75329.1"/>
    <property type="molecule type" value="Genomic_DNA"/>
</dbReference>
<feature type="compositionally biased region" description="Basic and acidic residues" evidence="1">
    <location>
        <begin position="296"/>
        <end position="306"/>
    </location>
</feature>